<dbReference type="EMBL" id="JAVDZE010000001">
    <property type="protein sequence ID" value="MDV3103686.1"/>
    <property type="molecule type" value="Genomic_DNA"/>
</dbReference>
<keyword evidence="1" id="KW-0472">Membrane</keyword>
<evidence type="ECO:0000313" key="2">
    <source>
        <dbReference type="EMBL" id="MDV3103686.1"/>
    </source>
</evidence>
<feature type="transmembrane region" description="Helical" evidence="1">
    <location>
        <begin position="41"/>
        <end position="62"/>
    </location>
</feature>
<gene>
    <name evidence="2" type="ORF">RBI02_03875</name>
</gene>
<feature type="transmembrane region" description="Helical" evidence="1">
    <location>
        <begin position="7"/>
        <end position="29"/>
    </location>
</feature>
<protein>
    <submittedName>
        <fullName evidence="2">Uncharacterized protein</fullName>
    </submittedName>
</protein>
<comment type="caution">
    <text evidence="2">The sequence shown here is derived from an EMBL/GenBank/DDBJ whole genome shotgun (WGS) entry which is preliminary data.</text>
</comment>
<dbReference type="RefSeq" id="WP_315340653.1">
    <property type="nucleotide sequence ID" value="NZ_JAVDZE010000001.1"/>
</dbReference>
<dbReference type="AlphaFoldDB" id="A0AAE4T3F4"/>
<keyword evidence="1" id="KW-0812">Transmembrane</keyword>
<proteinExistence type="predicted"/>
<feature type="transmembrane region" description="Helical" evidence="1">
    <location>
        <begin position="100"/>
        <end position="120"/>
    </location>
</feature>
<feature type="transmembrane region" description="Helical" evidence="1">
    <location>
        <begin position="74"/>
        <end position="94"/>
    </location>
</feature>
<sequence length="124" mass="14005">MDRWIKLLFLVFFLLVLIGDLISLIGFYLMGPAQRKLILNVLSPVYWGLKALEILVLGLYIFGIINSFNRKSMAGLAFIFTLLRLLSVGVLSGVETVITWRLLVQHSVFYVAGIITAYHLKDGM</sequence>
<reference evidence="2 3" key="1">
    <citation type="submission" date="2023-08" db="EMBL/GenBank/DDBJ databases">
        <title>Draft genome sequence of Thermococcus waiotapuensis WT1T, a thermophilic sulphur-dependent archaeon from order Thermococcales.</title>
        <authorList>
            <person name="Manners S.H."/>
            <person name="Carere C.R."/>
            <person name="Dhami M.K."/>
            <person name="Dobson R.C.J."/>
            <person name="Stott M.B."/>
        </authorList>
    </citation>
    <scope>NUCLEOTIDE SEQUENCE [LARGE SCALE GENOMIC DNA]</scope>
    <source>
        <strain evidence="2 3">WT1</strain>
    </source>
</reference>
<name>A0AAE4T3F4_9EURY</name>
<keyword evidence="1" id="KW-1133">Transmembrane helix</keyword>
<evidence type="ECO:0000256" key="1">
    <source>
        <dbReference type="SAM" id="Phobius"/>
    </source>
</evidence>
<organism evidence="2 3">
    <name type="scientific">Thermococcus waiotapuensis</name>
    <dbReference type="NCBI Taxonomy" id="90909"/>
    <lineage>
        <taxon>Archaea</taxon>
        <taxon>Methanobacteriati</taxon>
        <taxon>Methanobacteriota</taxon>
        <taxon>Thermococci</taxon>
        <taxon>Thermococcales</taxon>
        <taxon>Thermococcaceae</taxon>
        <taxon>Thermococcus</taxon>
    </lineage>
</organism>
<accession>A0AAE4T3F4</accession>
<evidence type="ECO:0000313" key="3">
    <source>
        <dbReference type="Proteomes" id="UP001245683"/>
    </source>
</evidence>
<dbReference type="Proteomes" id="UP001245683">
    <property type="component" value="Unassembled WGS sequence"/>
</dbReference>
<keyword evidence="3" id="KW-1185">Reference proteome</keyword>